<feature type="region of interest" description="Disordered" evidence="1">
    <location>
        <begin position="21"/>
        <end position="43"/>
    </location>
</feature>
<keyword evidence="2" id="KW-0812">Transmembrane</keyword>
<dbReference type="Proteomes" id="UP000600365">
    <property type="component" value="Unassembled WGS sequence"/>
</dbReference>
<proteinExistence type="predicted"/>
<organism evidence="3 4">
    <name type="scientific">Streptomyces albiflavescens</name>
    <dbReference type="NCBI Taxonomy" id="1623582"/>
    <lineage>
        <taxon>Bacteria</taxon>
        <taxon>Bacillati</taxon>
        <taxon>Actinomycetota</taxon>
        <taxon>Actinomycetes</taxon>
        <taxon>Kitasatosporales</taxon>
        <taxon>Streptomycetaceae</taxon>
        <taxon>Streptomyces</taxon>
    </lineage>
</organism>
<evidence type="ECO:0000313" key="4">
    <source>
        <dbReference type="Proteomes" id="UP000600365"/>
    </source>
</evidence>
<feature type="transmembrane region" description="Helical" evidence="2">
    <location>
        <begin position="92"/>
        <end position="113"/>
    </location>
</feature>
<evidence type="ECO:0000256" key="1">
    <source>
        <dbReference type="SAM" id="MobiDB-lite"/>
    </source>
</evidence>
<dbReference type="AlphaFoldDB" id="A0A917XV48"/>
<keyword evidence="4" id="KW-1185">Reference proteome</keyword>
<keyword evidence="2" id="KW-1133">Transmembrane helix</keyword>
<evidence type="ECO:0000256" key="2">
    <source>
        <dbReference type="SAM" id="Phobius"/>
    </source>
</evidence>
<evidence type="ECO:0000313" key="3">
    <source>
        <dbReference type="EMBL" id="GGN54689.1"/>
    </source>
</evidence>
<sequence>MFEEFGGRPVDHPVAHDPPVLLALDHPGGTEHRGGSGTGAGAAAGAWDTAGSFIPVATARSETARGPRVLHDKLDLRDDVTGWIAGLDLDNVGYIIVGLFVVVWVAAVAYWRLARVEQR</sequence>
<gene>
    <name evidence="3" type="ORF">GCM10011579_014020</name>
</gene>
<dbReference type="EMBL" id="BMMM01000002">
    <property type="protein sequence ID" value="GGN54689.1"/>
    <property type="molecule type" value="Genomic_DNA"/>
</dbReference>
<accession>A0A917XV48</accession>
<keyword evidence="2" id="KW-0472">Membrane</keyword>
<reference evidence="3 4" key="1">
    <citation type="journal article" date="2014" name="Int. J. Syst. Evol. Microbiol.">
        <title>Complete genome sequence of Corynebacterium casei LMG S-19264T (=DSM 44701T), isolated from a smear-ripened cheese.</title>
        <authorList>
            <consortium name="US DOE Joint Genome Institute (JGI-PGF)"/>
            <person name="Walter F."/>
            <person name="Albersmeier A."/>
            <person name="Kalinowski J."/>
            <person name="Ruckert C."/>
        </authorList>
    </citation>
    <scope>NUCLEOTIDE SEQUENCE [LARGE SCALE GENOMIC DNA]</scope>
    <source>
        <strain evidence="3 4">CGMCC 4.7111</strain>
    </source>
</reference>
<protein>
    <submittedName>
        <fullName evidence="3">Uncharacterized protein</fullName>
    </submittedName>
</protein>
<comment type="caution">
    <text evidence="3">The sequence shown here is derived from an EMBL/GenBank/DDBJ whole genome shotgun (WGS) entry which is preliminary data.</text>
</comment>
<name>A0A917XV48_9ACTN</name>